<dbReference type="SUPFAM" id="SSF51905">
    <property type="entry name" value="FAD/NAD(P)-binding domain"/>
    <property type="match status" value="1"/>
</dbReference>
<keyword evidence="2" id="KW-0274">FAD</keyword>
<accession>A0A6A6SJR0</accession>
<dbReference type="OrthoDB" id="655030at2759"/>
<protein>
    <submittedName>
        <fullName evidence="6">Monooxygenase</fullName>
    </submittedName>
</protein>
<dbReference type="Gene3D" id="3.50.50.60">
    <property type="entry name" value="FAD/NAD(P)-binding domain"/>
    <property type="match status" value="1"/>
</dbReference>
<feature type="domain" description="FAD-binding" evidence="5">
    <location>
        <begin position="4"/>
        <end position="363"/>
    </location>
</feature>
<reference evidence="6" key="1">
    <citation type="journal article" date="2020" name="Stud. Mycol.">
        <title>101 Dothideomycetes genomes: a test case for predicting lifestyles and emergence of pathogens.</title>
        <authorList>
            <person name="Haridas S."/>
            <person name="Albert R."/>
            <person name="Binder M."/>
            <person name="Bloem J."/>
            <person name="Labutti K."/>
            <person name="Salamov A."/>
            <person name="Andreopoulos B."/>
            <person name="Baker S."/>
            <person name="Barry K."/>
            <person name="Bills G."/>
            <person name="Bluhm B."/>
            <person name="Cannon C."/>
            <person name="Castanera R."/>
            <person name="Culley D."/>
            <person name="Daum C."/>
            <person name="Ezra D."/>
            <person name="Gonzalez J."/>
            <person name="Henrissat B."/>
            <person name="Kuo A."/>
            <person name="Liang C."/>
            <person name="Lipzen A."/>
            <person name="Lutzoni F."/>
            <person name="Magnuson J."/>
            <person name="Mondo S."/>
            <person name="Nolan M."/>
            <person name="Ohm R."/>
            <person name="Pangilinan J."/>
            <person name="Park H.-J."/>
            <person name="Ramirez L."/>
            <person name="Alfaro M."/>
            <person name="Sun H."/>
            <person name="Tritt A."/>
            <person name="Yoshinaga Y."/>
            <person name="Zwiers L.-H."/>
            <person name="Turgeon B."/>
            <person name="Goodwin S."/>
            <person name="Spatafora J."/>
            <person name="Crous P."/>
            <person name="Grigoriev I."/>
        </authorList>
    </citation>
    <scope>NUCLEOTIDE SEQUENCE</scope>
    <source>
        <strain evidence="6">CBS 122681</strain>
    </source>
</reference>
<dbReference type="GO" id="GO:0071949">
    <property type="term" value="F:FAD binding"/>
    <property type="evidence" value="ECO:0007669"/>
    <property type="project" value="InterPro"/>
</dbReference>
<keyword evidence="7" id="KW-1185">Reference proteome</keyword>
<dbReference type="GO" id="GO:0004497">
    <property type="term" value="F:monooxygenase activity"/>
    <property type="evidence" value="ECO:0007669"/>
    <property type="project" value="UniProtKB-KW"/>
</dbReference>
<dbReference type="PANTHER" id="PTHR46972:SF1">
    <property type="entry name" value="FAD DEPENDENT OXIDOREDUCTASE DOMAIN-CONTAINING PROTEIN"/>
    <property type="match status" value="1"/>
</dbReference>
<evidence type="ECO:0000256" key="3">
    <source>
        <dbReference type="ARBA" id="ARBA00023002"/>
    </source>
</evidence>
<keyword evidence="4 6" id="KW-0503">Monooxygenase</keyword>
<dbReference type="InterPro" id="IPR002938">
    <property type="entry name" value="FAD-bd"/>
</dbReference>
<dbReference type="EMBL" id="MU004595">
    <property type="protein sequence ID" value="KAF2647642.1"/>
    <property type="molecule type" value="Genomic_DNA"/>
</dbReference>
<dbReference type="Pfam" id="PF01494">
    <property type="entry name" value="FAD_binding_3"/>
    <property type="match status" value="1"/>
</dbReference>
<organism evidence="6 7">
    <name type="scientific">Lophiostoma macrostomum CBS 122681</name>
    <dbReference type="NCBI Taxonomy" id="1314788"/>
    <lineage>
        <taxon>Eukaryota</taxon>
        <taxon>Fungi</taxon>
        <taxon>Dikarya</taxon>
        <taxon>Ascomycota</taxon>
        <taxon>Pezizomycotina</taxon>
        <taxon>Dothideomycetes</taxon>
        <taxon>Pleosporomycetidae</taxon>
        <taxon>Pleosporales</taxon>
        <taxon>Lophiostomataceae</taxon>
        <taxon>Lophiostoma</taxon>
    </lineage>
</organism>
<keyword evidence="1" id="KW-0285">Flavoprotein</keyword>
<dbReference type="PANTHER" id="PTHR46972">
    <property type="entry name" value="MONOOXYGENASE ASQM-RELATED"/>
    <property type="match status" value="1"/>
</dbReference>
<evidence type="ECO:0000256" key="1">
    <source>
        <dbReference type="ARBA" id="ARBA00022630"/>
    </source>
</evidence>
<sequence length="399" mass="44000">MALKIAIIGAGPVSLTLANILQNKSIPFTLYEATDEFRHQGGSLDLHPESGQLALEKAGLLDQFNKHARPEDDCLKLVDTSGEVLWDEDGAEKQAVAADARFHGRPEIDRAKLTTILSENLNNEAIKFCKKLTKVVPNSKTEKKYDLHFADGSVEEDFDLVVGGDGAWSKVRPLLTDVKPHYSGISSLELWCNDANNTNPWLASYVGPGMLMSMGEGLSVAAQRQGDGSIRSYASLRVPKDFWSTCGINWDDHDTARRHFVEKNLDHIGDDLKRIILESKDQLVPRTLYELPVGLTWDSRPGVTLIGDAAHLMTPFAGVGVNVGMTDSLVLAQEIVAASKGEKSLDEAIEAYEKEMFPRSTKYATKTMKNKTKHFKKDGAREFANMMRAILAGKMEAPQ</sequence>
<evidence type="ECO:0000256" key="4">
    <source>
        <dbReference type="ARBA" id="ARBA00023033"/>
    </source>
</evidence>
<dbReference type="InterPro" id="IPR036188">
    <property type="entry name" value="FAD/NAD-bd_sf"/>
</dbReference>
<evidence type="ECO:0000259" key="5">
    <source>
        <dbReference type="Pfam" id="PF01494"/>
    </source>
</evidence>
<evidence type="ECO:0000313" key="6">
    <source>
        <dbReference type="EMBL" id="KAF2647642.1"/>
    </source>
</evidence>
<dbReference type="Proteomes" id="UP000799324">
    <property type="component" value="Unassembled WGS sequence"/>
</dbReference>
<evidence type="ECO:0000313" key="7">
    <source>
        <dbReference type="Proteomes" id="UP000799324"/>
    </source>
</evidence>
<evidence type="ECO:0000256" key="2">
    <source>
        <dbReference type="ARBA" id="ARBA00022827"/>
    </source>
</evidence>
<gene>
    <name evidence="6" type="ORF">K491DRAFT_699481</name>
</gene>
<proteinExistence type="predicted"/>
<name>A0A6A6SJR0_9PLEO</name>
<dbReference type="AlphaFoldDB" id="A0A6A6SJR0"/>
<dbReference type="PRINTS" id="PR00420">
    <property type="entry name" value="RNGMNOXGNASE"/>
</dbReference>
<keyword evidence="3" id="KW-0560">Oxidoreductase</keyword>